<dbReference type="PROSITE" id="PS50103">
    <property type="entry name" value="ZF_C3H1"/>
    <property type="match status" value="1"/>
</dbReference>
<proteinExistence type="predicted"/>
<keyword evidence="2 4" id="KW-0863">Zinc-finger</keyword>
<dbReference type="GO" id="GO:0008270">
    <property type="term" value="F:zinc ion binding"/>
    <property type="evidence" value="ECO:0007669"/>
    <property type="project" value="UniProtKB-KW"/>
</dbReference>
<evidence type="ECO:0000313" key="7">
    <source>
        <dbReference type="Proteomes" id="UP000605846"/>
    </source>
</evidence>
<dbReference type="SUPFAM" id="SSF90229">
    <property type="entry name" value="CCCH zinc finger"/>
    <property type="match status" value="1"/>
</dbReference>
<dbReference type="InterPro" id="IPR000571">
    <property type="entry name" value="Znf_CCCH"/>
</dbReference>
<comment type="caution">
    <text evidence="6">The sequence shown here is derived from an EMBL/GenBank/DDBJ whole genome shotgun (WGS) entry which is preliminary data.</text>
</comment>
<gene>
    <name evidence="6" type="ORF">EC973_004374</name>
</gene>
<dbReference type="SMART" id="SM00356">
    <property type="entry name" value="ZnF_C3H1"/>
    <property type="match status" value="1"/>
</dbReference>
<evidence type="ECO:0000256" key="1">
    <source>
        <dbReference type="ARBA" id="ARBA00022723"/>
    </source>
</evidence>
<dbReference type="OrthoDB" id="2417221at2759"/>
<organism evidence="6 7">
    <name type="scientific">Apophysomyces ossiformis</name>
    <dbReference type="NCBI Taxonomy" id="679940"/>
    <lineage>
        <taxon>Eukaryota</taxon>
        <taxon>Fungi</taxon>
        <taxon>Fungi incertae sedis</taxon>
        <taxon>Mucoromycota</taxon>
        <taxon>Mucoromycotina</taxon>
        <taxon>Mucoromycetes</taxon>
        <taxon>Mucorales</taxon>
        <taxon>Mucorineae</taxon>
        <taxon>Mucoraceae</taxon>
        <taxon>Apophysomyces</taxon>
    </lineage>
</organism>
<dbReference type="EMBL" id="JABAYA010000249">
    <property type="protein sequence ID" value="KAF7721601.1"/>
    <property type="molecule type" value="Genomic_DNA"/>
</dbReference>
<sequence length="104" mass="12126">MNKPPCRHFFTHGYCEYELSCKYSHVTLDMTGQPILPPELIRWFQAQQQQQHEAMILATAKAEAASKKKPKYRLPKGWKVQDLPPSLKPPPKQGYEWTHTGYWG</sequence>
<feature type="domain" description="C3H1-type" evidence="5">
    <location>
        <begin position="1"/>
        <end position="28"/>
    </location>
</feature>
<keyword evidence="1 4" id="KW-0479">Metal-binding</keyword>
<protein>
    <recommendedName>
        <fullName evidence="5">C3H1-type domain-containing protein</fullName>
    </recommendedName>
</protein>
<feature type="zinc finger region" description="C3H1-type" evidence="4">
    <location>
        <begin position="1"/>
        <end position="28"/>
    </location>
</feature>
<dbReference type="AlphaFoldDB" id="A0A8H7BQ68"/>
<keyword evidence="3 4" id="KW-0862">Zinc</keyword>
<dbReference type="Gene3D" id="4.10.1000.10">
    <property type="entry name" value="Zinc finger, CCCH-type"/>
    <property type="match status" value="1"/>
</dbReference>
<evidence type="ECO:0000313" key="6">
    <source>
        <dbReference type="EMBL" id="KAF7721601.1"/>
    </source>
</evidence>
<dbReference type="Proteomes" id="UP000605846">
    <property type="component" value="Unassembled WGS sequence"/>
</dbReference>
<evidence type="ECO:0000256" key="4">
    <source>
        <dbReference type="PROSITE-ProRule" id="PRU00723"/>
    </source>
</evidence>
<reference evidence="6" key="1">
    <citation type="submission" date="2020-01" db="EMBL/GenBank/DDBJ databases">
        <title>Genome Sequencing of Three Apophysomyces-Like Fungal Strains Confirms a Novel Fungal Genus in the Mucoromycota with divergent Burkholderia-like Endosymbiotic Bacteria.</title>
        <authorList>
            <person name="Stajich J.E."/>
            <person name="Macias A.M."/>
            <person name="Carter-House D."/>
            <person name="Lovett B."/>
            <person name="Kasson L.R."/>
            <person name="Berry K."/>
            <person name="Grigoriev I."/>
            <person name="Chang Y."/>
            <person name="Spatafora J."/>
            <person name="Kasson M.T."/>
        </authorList>
    </citation>
    <scope>NUCLEOTIDE SEQUENCE</scope>
    <source>
        <strain evidence="6">NRRL A-21654</strain>
    </source>
</reference>
<dbReference type="InterPro" id="IPR036855">
    <property type="entry name" value="Znf_CCCH_sf"/>
</dbReference>
<accession>A0A8H7BQ68</accession>
<evidence type="ECO:0000259" key="5">
    <source>
        <dbReference type="PROSITE" id="PS50103"/>
    </source>
</evidence>
<evidence type="ECO:0000256" key="2">
    <source>
        <dbReference type="ARBA" id="ARBA00022771"/>
    </source>
</evidence>
<evidence type="ECO:0000256" key="3">
    <source>
        <dbReference type="ARBA" id="ARBA00022833"/>
    </source>
</evidence>
<dbReference type="Pfam" id="PF00642">
    <property type="entry name" value="zf-CCCH"/>
    <property type="match status" value="1"/>
</dbReference>
<name>A0A8H7BQ68_9FUNG</name>
<keyword evidence="7" id="KW-1185">Reference proteome</keyword>